<dbReference type="OrthoDB" id="9805855at2"/>
<dbReference type="SUPFAM" id="SSF161098">
    <property type="entry name" value="MetI-like"/>
    <property type="match status" value="1"/>
</dbReference>
<comment type="similarity">
    <text evidence="7">Belongs to the binding-protein-dependent transport system permease family. OppBC subfamily.</text>
</comment>
<dbReference type="CDD" id="cd06261">
    <property type="entry name" value="TM_PBP2"/>
    <property type="match status" value="1"/>
</dbReference>
<keyword evidence="11" id="KW-1185">Reference proteome</keyword>
<proteinExistence type="inferred from homology"/>
<comment type="caution">
    <text evidence="10">The sequence shown here is derived from an EMBL/GenBank/DDBJ whole genome shotgun (WGS) entry which is preliminary data.</text>
</comment>
<evidence type="ECO:0000256" key="7">
    <source>
        <dbReference type="ARBA" id="ARBA00024202"/>
    </source>
</evidence>
<feature type="transmembrane region" description="Helical" evidence="8">
    <location>
        <begin position="179"/>
        <end position="198"/>
    </location>
</feature>
<evidence type="ECO:0000256" key="3">
    <source>
        <dbReference type="ARBA" id="ARBA00022475"/>
    </source>
</evidence>
<organism evidence="10 11">
    <name type="scientific">Natronospirillum operosum</name>
    <dbReference type="NCBI Taxonomy" id="2759953"/>
    <lineage>
        <taxon>Bacteria</taxon>
        <taxon>Pseudomonadati</taxon>
        <taxon>Pseudomonadota</taxon>
        <taxon>Gammaproteobacteria</taxon>
        <taxon>Oceanospirillales</taxon>
        <taxon>Natronospirillaceae</taxon>
        <taxon>Natronospirillum</taxon>
    </lineage>
</organism>
<protein>
    <submittedName>
        <fullName evidence="10">ABC transporter permease</fullName>
    </submittedName>
</protein>
<dbReference type="InterPro" id="IPR035906">
    <property type="entry name" value="MetI-like_sf"/>
</dbReference>
<keyword evidence="4 8" id="KW-0812">Transmembrane</keyword>
<dbReference type="EMBL" id="SRMF01000001">
    <property type="protein sequence ID" value="TGG94870.1"/>
    <property type="molecule type" value="Genomic_DNA"/>
</dbReference>
<reference evidence="10 11" key="1">
    <citation type="submission" date="2019-04" db="EMBL/GenBank/DDBJ databases">
        <title>Natronospirillum operosus gen. nov., sp. nov., a haloalkaliphilic satellite isolated from decaying biomass of laboratory culture of cyanobacterium Geitlerinema sp. and proposal of Natronospirillaceae fam. nov. and Saccharospirillaceae fam. nov.</title>
        <authorList>
            <person name="Kevbrin V."/>
            <person name="Boltyanskaya Y."/>
            <person name="Koziaeva V."/>
            <person name="Grouzdev D.S."/>
            <person name="Park M."/>
            <person name="Cho J."/>
        </authorList>
    </citation>
    <scope>NUCLEOTIDE SEQUENCE [LARGE SCALE GENOMIC DNA]</scope>
    <source>
        <strain evidence="10 11">G-116</strain>
    </source>
</reference>
<evidence type="ECO:0000256" key="1">
    <source>
        <dbReference type="ARBA" id="ARBA00004651"/>
    </source>
</evidence>
<evidence type="ECO:0000256" key="6">
    <source>
        <dbReference type="ARBA" id="ARBA00023136"/>
    </source>
</evidence>
<dbReference type="PANTHER" id="PTHR43163:SF6">
    <property type="entry name" value="DIPEPTIDE TRANSPORT SYSTEM PERMEASE PROTEIN DPPB-RELATED"/>
    <property type="match status" value="1"/>
</dbReference>
<dbReference type="GO" id="GO:0055085">
    <property type="term" value="P:transmembrane transport"/>
    <property type="evidence" value="ECO:0007669"/>
    <property type="project" value="InterPro"/>
</dbReference>
<dbReference type="RefSeq" id="WP_135480066.1">
    <property type="nucleotide sequence ID" value="NZ_SRMF01000001.1"/>
</dbReference>
<name>A0A4Z0WCX1_9GAMM</name>
<dbReference type="InterPro" id="IPR000515">
    <property type="entry name" value="MetI-like"/>
</dbReference>
<evidence type="ECO:0000313" key="11">
    <source>
        <dbReference type="Proteomes" id="UP000297475"/>
    </source>
</evidence>
<accession>A0A4Z0WCX1</accession>
<evidence type="ECO:0000256" key="5">
    <source>
        <dbReference type="ARBA" id="ARBA00022989"/>
    </source>
</evidence>
<keyword evidence="3" id="KW-1003">Cell membrane</keyword>
<feature type="domain" description="ABC transmembrane type-1" evidence="9">
    <location>
        <begin position="95"/>
        <end position="302"/>
    </location>
</feature>
<dbReference type="InterPro" id="IPR045621">
    <property type="entry name" value="BPD_transp_1_N"/>
</dbReference>
<feature type="transmembrane region" description="Helical" evidence="8">
    <location>
        <begin position="237"/>
        <end position="259"/>
    </location>
</feature>
<evidence type="ECO:0000313" key="10">
    <source>
        <dbReference type="EMBL" id="TGG94870.1"/>
    </source>
</evidence>
<dbReference type="Pfam" id="PF00528">
    <property type="entry name" value="BPD_transp_1"/>
    <property type="match status" value="1"/>
</dbReference>
<dbReference type="AlphaFoldDB" id="A0A4Z0WCX1"/>
<evidence type="ECO:0000259" key="9">
    <source>
        <dbReference type="PROSITE" id="PS50928"/>
    </source>
</evidence>
<feature type="transmembrane region" description="Helical" evidence="8">
    <location>
        <begin position="9"/>
        <end position="29"/>
    </location>
</feature>
<dbReference type="PANTHER" id="PTHR43163">
    <property type="entry name" value="DIPEPTIDE TRANSPORT SYSTEM PERMEASE PROTEIN DPPB-RELATED"/>
    <property type="match status" value="1"/>
</dbReference>
<dbReference type="Gene3D" id="1.10.3720.10">
    <property type="entry name" value="MetI-like"/>
    <property type="match status" value="1"/>
</dbReference>
<dbReference type="Proteomes" id="UP000297475">
    <property type="component" value="Unassembled WGS sequence"/>
</dbReference>
<dbReference type="GO" id="GO:0005886">
    <property type="term" value="C:plasma membrane"/>
    <property type="evidence" value="ECO:0007669"/>
    <property type="project" value="UniProtKB-SubCell"/>
</dbReference>
<dbReference type="Pfam" id="PF19300">
    <property type="entry name" value="BPD_transp_1_N"/>
    <property type="match status" value="1"/>
</dbReference>
<gene>
    <name evidence="10" type="ORF">E4656_00100</name>
</gene>
<evidence type="ECO:0000256" key="8">
    <source>
        <dbReference type="RuleBase" id="RU363032"/>
    </source>
</evidence>
<sequence>MTAFILRRLLGTLPIVLIVGIITFFLVQLSPGDPAMFYVSADAPPQEIERVRTQLGLDQPVIQRFGFWLGEVLQGNLGISFHQNRPVLTGFLDALPVTLWLAFFSLVIALVVGIPVGLLSALRPNGLVDKFSTVFALIGMSMPNFWLGMLLVLLFAITLGVMPAQGYDPTSFWTGFRSLLLPAITLGYSQAALVARMTRSSMLEVMRQDYVQTARAKGLRTPVVLGKHAFGNALNPIVTVIGLAIGSLAAGSAVVEVVFNLPGIGRLVVDSVMRRDYPMIQGILLLTAGMIIVINLLTDLLYAIIDPRIRYD</sequence>
<feature type="transmembrane region" description="Helical" evidence="8">
    <location>
        <begin position="279"/>
        <end position="305"/>
    </location>
</feature>
<keyword evidence="2 8" id="KW-0813">Transport</keyword>
<feature type="transmembrane region" description="Helical" evidence="8">
    <location>
        <begin position="134"/>
        <end position="159"/>
    </location>
</feature>
<keyword evidence="5 8" id="KW-1133">Transmembrane helix</keyword>
<feature type="transmembrane region" description="Helical" evidence="8">
    <location>
        <begin position="99"/>
        <end position="122"/>
    </location>
</feature>
<evidence type="ECO:0000256" key="2">
    <source>
        <dbReference type="ARBA" id="ARBA00022448"/>
    </source>
</evidence>
<dbReference type="PROSITE" id="PS50928">
    <property type="entry name" value="ABC_TM1"/>
    <property type="match status" value="1"/>
</dbReference>
<comment type="subcellular location">
    <subcellularLocation>
        <location evidence="1 8">Cell membrane</location>
        <topology evidence="1 8">Multi-pass membrane protein</topology>
    </subcellularLocation>
</comment>
<evidence type="ECO:0000256" key="4">
    <source>
        <dbReference type="ARBA" id="ARBA00022692"/>
    </source>
</evidence>
<keyword evidence="6 8" id="KW-0472">Membrane</keyword>